<sequence length="278" mass="31298">MKTADPGDWDSPITKSVGPNPYNVIIGDANHDGYNDIVTACTQASSVSILLWNITSGDWDSHITRSTDSGPFDISFGDANNDGYKDIVTSNIGPWPEQTISILLWNATSGDWDSQISRTVGGNPYGVFIEETKKIKLSTDTEVDFDEKAPTTLFEIIISEILIPKYKENADWNLSLNIIIEEMNKLIIKYDLSPKLKLGLLNNVEKHLDKDIEELTGVDKIEILFLNMDDYVEDIRTLILSGRDKEELRTDMANLVMPLTLFELAELFIYLGKRTFLK</sequence>
<dbReference type="InterPro" id="IPR013517">
    <property type="entry name" value="FG-GAP"/>
</dbReference>
<accession>X1B5Q8</accession>
<comment type="caution">
    <text evidence="2">The sequence shown here is derived from an EMBL/GenBank/DDBJ whole genome shotgun (WGS) entry which is preliminary data.</text>
</comment>
<dbReference type="EMBL" id="BART01018906">
    <property type="protein sequence ID" value="GAG79473.1"/>
    <property type="molecule type" value="Genomic_DNA"/>
</dbReference>
<dbReference type="Gene3D" id="2.130.10.130">
    <property type="entry name" value="Integrin alpha, N-terminal"/>
    <property type="match status" value="1"/>
</dbReference>
<evidence type="ECO:0008006" key="3">
    <source>
        <dbReference type="Google" id="ProtNLM"/>
    </source>
</evidence>
<gene>
    <name evidence="2" type="ORF">S01H4_35536</name>
</gene>
<proteinExistence type="predicted"/>
<organism evidence="2">
    <name type="scientific">marine sediment metagenome</name>
    <dbReference type="NCBI Taxonomy" id="412755"/>
    <lineage>
        <taxon>unclassified sequences</taxon>
        <taxon>metagenomes</taxon>
        <taxon>ecological metagenomes</taxon>
    </lineage>
</organism>
<evidence type="ECO:0000313" key="2">
    <source>
        <dbReference type="EMBL" id="GAG79473.1"/>
    </source>
</evidence>
<dbReference type="SUPFAM" id="SSF69318">
    <property type="entry name" value="Integrin alpha N-terminal domain"/>
    <property type="match status" value="1"/>
</dbReference>
<name>X1B5Q8_9ZZZZ</name>
<dbReference type="AlphaFoldDB" id="X1B5Q8"/>
<dbReference type="Pfam" id="PF13517">
    <property type="entry name" value="FG-GAP_3"/>
    <property type="match status" value="1"/>
</dbReference>
<evidence type="ECO:0000256" key="1">
    <source>
        <dbReference type="ARBA" id="ARBA00022729"/>
    </source>
</evidence>
<reference evidence="2" key="1">
    <citation type="journal article" date="2014" name="Front. Microbiol.">
        <title>High frequency of phylogenetically diverse reductive dehalogenase-homologous genes in deep subseafloor sedimentary metagenomes.</title>
        <authorList>
            <person name="Kawai M."/>
            <person name="Futagami T."/>
            <person name="Toyoda A."/>
            <person name="Takaki Y."/>
            <person name="Nishi S."/>
            <person name="Hori S."/>
            <person name="Arai W."/>
            <person name="Tsubouchi T."/>
            <person name="Morono Y."/>
            <person name="Uchiyama I."/>
            <person name="Ito T."/>
            <person name="Fujiyama A."/>
            <person name="Inagaki F."/>
            <person name="Takami H."/>
        </authorList>
    </citation>
    <scope>NUCLEOTIDE SEQUENCE</scope>
    <source>
        <strain evidence="2">Expedition CK06-06</strain>
    </source>
</reference>
<keyword evidence="1" id="KW-0732">Signal</keyword>
<dbReference type="InterPro" id="IPR028994">
    <property type="entry name" value="Integrin_alpha_N"/>
</dbReference>
<protein>
    <recommendedName>
        <fullName evidence="3">VCBS repeat-containing protein</fullName>
    </recommendedName>
</protein>